<keyword evidence="1" id="KW-0732">Signal</keyword>
<name>A0A4R1B3H9_9BACT</name>
<evidence type="ECO:0000313" key="3">
    <source>
        <dbReference type="Proteomes" id="UP000295334"/>
    </source>
</evidence>
<evidence type="ECO:0000313" key="2">
    <source>
        <dbReference type="EMBL" id="TCJ12652.1"/>
    </source>
</evidence>
<reference evidence="2 3" key="1">
    <citation type="submission" date="2019-03" db="EMBL/GenBank/DDBJ databases">
        <authorList>
            <person name="Kim M.K.M."/>
        </authorList>
    </citation>
    <scope>NUCLEOTIDE SEQUENCE [LARGE SCALE GENOMIC DNA]</scope>
    <source>
        <strain evidence="2 3">17J68-12</strain>
    </source>
</reference>
<organism evidence="2 3">
    <name type="scientific">Flaviaesturariibacter flavus</name>
    <dbReference type="NCBI Taxonomy" id="2502780"/>
    <lineage>
        <taxon>Bacteria</taxon>
        <taxon>Pseudomonadati</taxon>
        <taxon>Bacteroidota</taxon>
        <taxon>Chitinophagia</taxon>
        <taxon>Chitinophagales</taxon>
        <taxon>Chitinophagaceae</taxon>
        <taxon>Flaviaestuariibacter</taxon>
    </lineage>
</organism>
<dbReference type="AlphaFoldDB" id="A0A4R1B3H9"/>
<protein>
    <recommendedName>
        <fullName evidence="4">DUF4214 domain-containing protein</fullName>
    </recommendedName>
</protein>
<comment type="caution">
    <text evidence="2">The sequence shown here is derived from an EMBL/GenBank/DDBJ whole genome shotgun (WGS) entry which is preliminary data.</text>
</comment>
<dbReference type="OrthoDB" id="672824at2"/>
<dbReference type="EMBL" id="SJZI01000050">
    <property type="protein sequence ID" value="TCJ12652.1"/>
    <property type="molecule type" value="Genomic_DNA"/>
</dbReference>
<dbReference type="Proteomes" id="UP000295334">
    <property type="component" value="Unassembled WGS sequence"/>
</dbReference>
<evidence type="ECO:0008006" key="4">
    <source>
        <dbReference type="Google" id="ProtNLM"/>
    </source>
</evidence>
<sequence>MKKALLTKLTFCLLAIGSLFLMPATAQAQSRDEIIHASYFVAFGRYANAGELAYWRQNLGNRNIQQMVDNHKTYLRSTQSEREETVKRSFMDAFGWNPSSQELRQWSGQNKTYAEMMSYHINNWLNVYPDRKAHVIKQSYYKVFGRTANADELRYWMAQPTCSFAQLVAMHTTWKLQNQGSSKMGQIKPNMRENGISTAALSSGAMAGVVAAGGMNIIAPNGGQVVAAGGMNVVAPGGGN</sequence>
<gene>
    <name evidence="2" type="ORF">EPD60_15415</name>
</gene>
<keyword evidence="3" id="KW-1185">Reference proteome</keyword>
<dbReference type="RefSeq" id="WP_131450409.1">
    <property type="nucleotide sequence ID" value="NZ_SJZI01000050.1"/>
</dbReference>
<evidence type="ECO:0000256" key="1">
    <source>
        <dbReference type="SAM" id="SignalP"/>
    </source>
</evidence>
<accession>A0A4R1B3H9</accession>
<feature type="chain" id="PRO_5020377375" description="DUF4214 domain-containing protein" evidence="1">
    <location>
        <begin position="29"/>
        <end position="240"/>
    </location>
</feature>
<proteinExistence type="predicted"/>
<feature type="signal peptide" evidence="1">
    <location>
        <begin position="1"/>
        <end position="28"/>
    </location>
</feature>